<feature type="region of interest" description="Disordered" evidence="7">
    <location>
        <begin position="554"/>
        <end position="605"/>
    </location>
</feature>
<name>A0A0G4FMR7_VITBC</name>
<gene>
    <name evidence="9" type="ORF">Vbra_15778</name>
</gene>
<dbReference type="InterPro" id="IPR001915">
    <property type="entry name" value="Peptidase_M48"/>
</dbReference>
<dbReference type="OMA" id="RINEVWP"/>
<evidence type="ECO:0000256" key="3">
    <source>
        <dbReference type="ARBA" id="ARBA00022723"/>
    </source>
</evidence>
<dbReference type="GO" id="GO:0005743">
    <property type="term" value="C:mitochondrial inner membrane"/>
    <property type="evidence" value="ECO:0007669"/>
    <property type="project" value="TreeGrafter"/>
</dbReference>
<evidence type="ECO:0000313" key="10">
    <source>
        <dbReference type="Proteomes" id="UP000041254"/>
    </source>
</evidence>
<dbReference type="InParanoid" id="A0A0G4FMR7"/>
<dbReference type="Proteomes" id="UP000041254">
    <property type="component" value="Unassembled WGS sequence"/>
</dbReference>
<reference evidence="9 10" key="1">
    <citation type="submission" date="2014-11" db="EMBL/GenBank/DDBJ databases">
        <authorList>
            <person name="Zhu J."/>
            <person name="Qi W."/>
            <person name="Song R."/>
        </authorList>
    </citation>
    <scope>NUCLEOTIDE SEQUENCE [LARGE SCALE GENOMIC DNA]</scope>
</reference>
<dbReference type="GO" id="GO:0006515">
    <property type="term" value="P:protein quality control for misfolded or incompletely synthesized proteins"/>
    <property type="evidence" value="ECO:0007669"/>
    <property type="project" value="TreeGrafter"/>
</dbReference>
<dbReference type="PANTHER" id="PTHR22726">
    <property type="entry name" value="METALLOENDOPEPTIDASE OMA1"/>
    <property type="match status" value="1"/>
</dbReference>
<proteinExistence type="predicted"/>
<evidence type="ECO:0000256" key="7">
    <source>
        <dbReference type="SAM" id="MobiDB-lite"/>
    </source>
</evidence>
<dbReference type="Pfam" id="PF01435">
    <property type="entry name" value="Peptidase_M48"/>
    <property type="match status" value="1"/>
</dbReference>
<dbReference type="GO" id="GO:0004222">
    <property type="term" value="F:metalloendopeptidase activity"/>
    <property type="evidence" value="ECO:0007669"/>
    <property type="project" value="InterPro"/>
</dbReference>
<feature type="compositionally biased region" description="Pro residues" evidence="7">
    <location>
        <begin position="561"/>
        <end position="571"/>
    </location>
</feature>
<dbReference type="STRING" id="1169540.A0A0G4FMR7"/>
<keyword evidence="6" id="KW-0482">Metalloprotease</keyword>
<keyword evidence="5" id="KW-0862">Zinc</keyword>
<evidence type="ECO:0000256" key="1">
    <source>
        <dbReference type="ARBA" id="ARBA00001947"/>
    </source>
</evidence>
<dbReference type="AlphaFoldDB" id="A0A0G4FMR7"/>
<keyword evidence="2" id="KW-0645">Protease</keyword>
<organism evidence="9 10">
    <name type="scientific">Vitrella brassicaformis (strain CCMP3155)</name>
    <dbReference type="NCBI Taxonomy" id="1169540"/>
    <lineage>
        <taxon>Eukaryota</taxon>
        <taxon>Sar</taxon>
        <taxon>Alveolata</taxon>
        <taxon>Colpodellida</taxon>
        <taxon>Vitrellaceae</taxon>
        <taxon>Vitrella</taxon>
    </lineage>
</organism>
<evidence type="ECO:0000259" key="8">
    <source>
        <dbReference type="Pfam" id="PF01435"/>
    </source>
</evidence>
<evidence type="ECO:0000256" key="5">
    <source>
        <dbReference type="ARBA" id="ARBA00022833"/>
    </source>
</evidence>
<feature type="compositionally biased region" description="Low complexity" evidence="7">
    <location>
        <begin position="589"/>
        <end position="598"/>
    </location>
</feature>
<comment type="cofactor">
    <cofactor evidence="1">
        <name>Zn(2+)</name>
        <dbReference type="ChEBI" id="CHEBI:29105"/>
    </cofactor>
</comment>
<accession>A0A0G4FMR7</accession>
<dbReference type="GO" id="GO:0034982">
    <property type="term" value="P:mitochondrial protein processing"/>
    <property type="evidence" value="ECO:0007669"/>
    <property type="project" value="TreeGrafter"/>
</dbReference>
<dbReference type="CDD" id="cd07331">
    <property type="entry name" value="M48C_Oma1_like"/>
    <property type="match status" value="1"/>
</dbReference>
<dbReference type="EMBL" id="CDMY01000466">
    <property type="protein sequence ID" value="CEM15532.1"/>
    <property type="molecule type" value="Genomic_DNA"/>
</dbReference>
<feature type="domain" description="Peptidase M48" evidence="8">
    <location>
        <begin position="296"/>
        <end position="476"/>
    </location>
</feature>
<keyword evidence="10" id="KW-1185">Reference proteome</keyword>
<evidence type="ECO:0000313" key="9">
    <source>
        <dbReference type="EMBL" id="CEM15532.1"/>
    </source>
</evidence>
<dbReference type="PANTHER" id="PTHR22726:SF18">
    <property type="entry name" value="PEPTIDASE M48 DOMAIN-CONTAINING PROTEIN"/>
    <property type="match status" value="1"/>
</dbReference>
<keyword evidence="3" id="KW-0479">Metal-binding</keyword>
<dbReference type="Gene3D" id="3.30.2010.10">
    <property type="entry name" value="Metalloproteases ('zincins'), catalytic domain"/>
    <property type="match status" value="1"/>
</dbReference>
<evidence type="ECO:0000256" key="6">
    <source>
        <dbReference type="ARBA" id="ARBA00023049"/>
    </source>
</evidence>
<protein>
    <recommendedName>
        <fullName evidence="8">Peptidase M48 domain-containing protein</fullName>
    </recommendedName>
</protein>
<dbReference type="GO" id="GO:0046872">
    <property type="term" value="F:metal ion binding"/>
    <property type="evidence" value="ECO:0007669"/>
    <property type="project" value="UniProtKB-KW"/>
</dbReference>
<dbReference type="InterPro" id="IPR051156">
    <property type="entry name" value="Mito/Outer_Membr_Metalloprot"/>
</dbReference>
<evidence type="ECO:0000256" key="2">
    <source>
        <dbReference type="ARBA" id="ARBA00022670"/>
    </source>
</evidence>
<evidence type="ECO:0000256" key="4">
    <source>
        <dbReference type="ARBA" id="ARBA00022801"/>
    </source>
</evidence>
<dbReference type="VEuPathDB" id="CryptoDB:Vbra_15778"/>
<dbReference type="OrthoDB" id="7464992at2759"/>
<sequence length="629" mass="69939">MFRNRFSIALRAAGRQHTCLQPRRDHSDALSICSRTSASSASTHSRHFLPYAALSRAAYGPSALHRAVLRQRAIAFHTAAPSDNGCIRRTANILSRPAEGAPTHQLVVKASRRFVHVSPVRPAPPLVPVIYGAVIGAKALLSKLGLGKLFAVLATSLKALGAKLPLFAKLKPLIINISSMASRFLPFVWRVTGKKPKYRPVVIAVSLLPFILSGSVVATSFDQNPMTKRWRVILFTRENETDIGKEVVKGLIENLQSKQIPVVPEHHELHLAIDRVKRKILAAVPPELCSREDLMTRVWRIVIVPSKERNAFATPLGTIFLYAGMIEVAGNEEGLASVLAHEMSHVLARHGMENLSRASALAVITGLVASIPIAKLTWPLSLVTTFKAFVASMMVTVAQTFFTDLPYSRWLEKEADDMGVELMARAGYNPLSAVKLWTTMMDLGDTEFEVDPTSVIPAWMNTHPTHQQRIANLTGRINEVWPIYAERAQLQSHRKMVDSLGEAMFFGRSARTFFPASVFTRTRDPIEYWANNFKQQRALREALLRQGVTLEELEETLSSQRPPPGLRPAPHPHPHPYSQYGRPPPQQAEPPQEAPRQPYWGHHRVPDAPMFPPAALVTNMADVHIRTLV</sequence>
<keyword evidence="4" id="KW-0378">Hydrolase</keyword>